<gene>
    <name evidence="1" type="ORF">SAMN04244559_03199</name>
</gene>
<accession>A0A1H6JQ98</accession>
<evidence type="ECO:0000313" key="2">
    <source>
        <dbReference type="Proteomes" id="UP000182983"/>
    </source>
</evidence>
<keyword evidence="2" id="KW-1185">Reference proteome</keyword>
<sequence>MFPTLCQNQFVTMPPRPPPVYDVGAACDRALAPAVMAAATAGKKG</sequence>
<evidence type="ECO:0000313" key="1">
    <source>
        <dbReference type="EMBL" id="SEH62005.1"/>
    </source>
</evidence>
<reference evidence="2" key="1">
    <citation type="submission" date="2016-10" db="EMBL/GenBank/DDBJ databases">
        <authorList>
            <person name="Varghese N."/>
            <person name="Submissions S."/>
        </authorList>
    </citation>
    <scope>NUCLEOTIDE SEQUENCE [LARGE SCALE GENOMIC DNA]</scope>
    <source>
        <strain evidence="2">DSM 13234</strain>
    </source>
</reference>
<organism evidence="1 2">
    <name type="scientific">Magnetospirillum fulvum</name>
    <name type="common">Rhodospirillum fulvum</name>
    <dbReference type="NCBI Taxonomy" id="1082"/>
    <lineage>
        <taxon>Bacteria</taxon>
        <taxon>Pseudomonadati</taxon>
        <taxon>Pseudomonadota</taxon>
        <taxon>Alphaproteobacteria</taxon>
        <taxon>Rhodospirillales</taxon>
        <taxon>Rhodospirillaceae</taxon>
        <taxon>Magnetospirillum</taxon>
    </lineage>
</organism>
<dbReference type="AlphaFoldDB" id="A0A1H6JQ98"/>
<protein>
    <submittedName>
        <fullName evidence="1">Uncharacterized protein</fullName>
    </submittedName>
</protein>
<dbReference type="EMBL" id="FNWO01000017">
    <property type="protein sequence ID" value="SEH62005.1"/>
    <property type="molecule type" value="Genomic_DNA"/>
</dbReference>
<dbReference type="Proteomes" id="UP000182983">
    <property type="component" value="Unassembled WGS sequence"/>
</dbReference>
<proteinExistence type="predicted"/>
<name>A0A1H6JQ98_MAGFU</name>